<organism evidence="1 2">
    <name type="scientific">Sphingopyxis panaciterrulae</name>
    <dbReference type="NCBI Taxonomy" id="462372"/>
    <lineage>
        <taxon>Bacteria</taxon>
        <taxon>Pseudomonadati</taxon>
        <taxon>Pseudomonadota</taxon>
        <taxon>Alphaproteobacteria</taxon>
        <taxon>Sphingomonadales</taxon>
        <taxon>Sphingomonadaceae</taxon>
        <taxon>Sphingopyxis</taxon>
    </lineage>
</organism>
<comment type="caution">
    <text evidence="1">The sequence shown here is derived from an EMBL/GenBank/DDBJ whole genome shotgun (WGS) entry which is preliminary data.</text>
</comment>
<dbReference type="RefSeq" id="WP_184099767.1">
    <property type="nucleotide sequence ID" value="NZ_JACIJH010000011.1"/>
</dbReference>
<evidence type="ECO:0000313" key="2">
    <source>
        <dbReference type="Proteomes" id="UP000537161"/>
    </source>
</evidence>
<reference evidence="1 2" key="1">
    <citation type="submission" date="2020-08" db="EMBL/GenBank/DDBJ databases">
        <title>Genomic Encyclopedia of Type Strains, Phase IV (KMG-IV): sequencing the most valuable type-strain genomes for metagenomic binning, comparative biology and taxonomic classification.</title>
        <authorList>
            <person name="Goeker M."/>
        </authorList>
    </citation>
    <scope>NUCLEOTIDE SEQUENCE [LARGE SCALE GENOMIC DNA]</scope>
    <source>
        <strain evidence="1 2">DSM 27163</strain>
    </source>
</reference>
<evidence type="ECO:0000313" key="1">
    <source>
        <dbReference type="EMBL" id="MBB5707680.1"/>
    </source>
</evidence>
<dbReference type="EMBL" id="JACIJH010000011">
    <property type="protein sequence ID" value="MBB5707680.1"/>
    <property type="molecule type" value="Genomic_DNA"/>
</dbReference>
<sequence length="1325" mass="147592">MPIPHFLPRALTARIDGSERLIHHTDLLALPANLVILGEAGMGKSRLLEELQGERVKLVTAQRLINHHDPVKLVAGVDCLLVDALDEASAFREGEAVSGALAKIEQSGVGRFILSCRSEDWQAATTVSLIRETFGAAPLELQLQPFDESQIRGFLTGELGSEGAAAVFADYKRLGFSEWLGNPQTLIMLAEVVRAGQSPKTTGDLFSRYVELNLPEGNQARRERGAEVSMDARLDVLGAAFAALILSGKAALAKAAAAPNDGDLRLSELEPLPGNTDWNLVSGNRLIRAYPGDPNRLLYAHRRIGEWLAARWLARRAKSDQARERLLAALTVHHVVPASLRGLFAWLAQYRDFSLSVIKTDPMAVVEYGDADALRDDEAEALFRALEELAKADPYFAGWGDFRAKALVRGHMREHSIDAVLDQNRNERLRLLLASQFKGEQLPEDVVSQLRTAVLDEDAFYPLREELSKAVIGNVDAEDIRALVEELRRQATNDSTRLASSLMLEAGLDLFDDEQIVQTIMADCGNALCAVPQEGEDRMSAKTWSYRRDVPDARLISFLDCFADYADALLPEYRSIESADVIGLGDALVARHLMVGPVDPVRLIRWLEAFGGRDSYVASDEKTIAQFLRENDEVRRAIQIHKLGQIKTPKEFFEANYAMADAKHDLAFTDGDLAAFLEKQDASFPWEAAVRSIRHSETEGVETRAAARRFSGSDDEYHALLESLLNPGKHPWEVEQEKKRSERASEREVRWASFREGVAKERKQVEQARYGVIQQVANVYFARYSDLESLEGAEARLIALCGEDMLPSIRIGLETYLGIAPLEPSAADAAASYAENRMWSARYILLAGLAERFRTTGALGDLTRDQLVAAQLHSANFALQSDEWSDLRKAIWDRIVSDKGAFEEYARLMVEPSFAKVSEFTTGLYEILQEGRAAHPHLVDSLVAEWLHRFPDMHFRSEAELMDVLLRKGDWAILAPLIEQRLAMKELHEERLHNWQAAALITNFETMAPALATVAASQPGLFWAVRSRMGARRPYDDTFEAMSLELTAWLIEHFRKRFPLVHRPSGVTIGESNPWDATEALSRMIDRLGTDLSGRGADLLEALAGVEDGYRDRVLAVLAENRRQRAEQARSTLSVQALADILTSGPPHNLRDLQVRVLQLIELVEAQIKNNPTDTWVTFFRDDKKTPHSEEQCRDRIIEILQQHEDQIEFSPEKHLGNDREGDIACVIAGLHLPIEVKGQWHSELWRAADDQLLAQQAADHKADGYGILLVLWFGNRGKTLTGAPQGSGISKPATPRELEEALTSCSKAARDGNVVVKVIDLSRG</sequence>
<keyword evidence="2" id="KW-1185">Reference proteome</keyword>
<proteinExistence type="predicted"/>
<name>A0A7W9B7G6_9SPHN</name>
<dbReference type="Proteomes" id="UP000537161">
    <property type="component" value="Unassembled WGS sequence"/>
</dbReference>
<gene>
    <name evidence="1" type="ORF">FHR21_003047</name>
</gene>
<accession>A0A7W9B7G6</accession>
<protein>
    <submittedName>
        <fullName evidence="1">Uncharacterized protein</fullName>
    </submittedName>
</protein>